<keyword evidence="5" id="KW-0804">Transcription</keyword>
<evidence type="ECO:0000259" key="8">
    <source>
        <dbReference type="PROSITE" id="PS50048"/>
    </source>
</evidence>
<dbReference type="GO" id="GO:0045944">
    <property type="term" value="P:positive regulation of transcription by RNA polymerase II"/>
    <property type="evidence" value="ECO:0007669"/>
    <property type="project" value="TreeGrafter"/>
</dbReference>
<evidence type="ECO:0000256" key="6">
    <source>
        <dbReference type="ARBA" id="ARBA00023242"/>
    </source>
</evidence>
<dbReference type="InterPro" id="IPR007219">
    <property type="entry name" value="XnlR_reg_dom"/>
</dbReference>
<feature type="compositionally biased region" description="Basic and acidic residues" evidence="7">
    <location>
        <begin position="90"/>
        <end position="100"/>
    </location>
</feature>
<protein>
    <recommendedName>
        <fullName evidence="8">Zn(2)-C6 fungal-type domain-containing protein</fullName>
    </recommendedName>
</protein>
<feature type="compositionally biased region" description="Low complexity" evidence="7">
    <location>
        <begin position="1"/>
        <end position="16"/>
    </location>
</feature>
<dbReference type="GO" id="GO:0005634">
    <property type="term" value="C:nucleus"/>
    <property type="evidence" value="ECO:0007669"/>
    <property type="project" value="UniProtKB-SubCell"/>
</dbReference>
<dbReference type="GO" id="GO:0000981">
    <property type="term" value="F:DNA-binding transcription factor activity, RNA polymerase II-specific"/>
    <property type="evidence" value="ECO:0007669"/>
    <property type="project" value="InterPro"/>
</dbReference>
<name>A0AB34KE86_9PEZI</name>
<dbReference type="GO" id="GO:0006351">
    <property type="term" value="P:DNA-templated transcription"/>
    <property type="evidence" value="ECO:0007669"/>
    <property type="project" value="InterPro"/>
</dbReference>
<evidence type="ECO:0000256" key="4">
    <source>
        <dbReference type="ARBA" id="ARBA00023125"/>
    </source>
</evidence>
<keyword evidence="4" id="KW-0238">DNA-binding</keyword>
<gene>
    <name evidence="9" type="ORF">WHR41_08027</name>
</gene>
<dbReference type="InterPro" id="IPR001138">
    <property type="entry name" value="Zn2Cys6_DnaBD"/>
</dbReference>
<dbReference type="GO" id="GO:0008270">
    <property type="term" value="F:zinc ion binding"/>
    <property type="evidence" value="ECO:0007669"/>
    <property type="project" value="InterPro"/>
</dbReference>
<dbReference type="PROSITE" id="PS00463">
    <property type="entry name" value="ZN2_CY6_FUNGAL_1"/>
    <property type="match status" value="1"/>
</dbReference>
<accession>A0AB34KE86</accession>
<feature type="region of interest" description="Disordered" evidence="7">
    <location>
        <begin position="1"/>
        <end position="43"/>
    </location>
</feature>
<keyword evidence="6" id="KW-0539">Nucleus</keyword>
<dbReference type="GeneID" id="96009469"/>
<dbReference type="Pfam" id="PF04082">
    <property type="entry name" value="Fungal_trans"/>
    <property type="match status" value="1"/>
</dbReference>
<evidence type="ECO:0000256" key="2">
    <source>
        <dbReference type="ARBA" id="ARBA00022723"/>
    </source>
</evidence>
<dbReference type="PANTHER" id="PTHR47540:SF2">
    <property type="entry name" value="ZN(II)2CYS6 TRANSCRIPTION FACTOR (EUROFUNG)"/>
    <property type="match status" value="1"/>
</dbReference>
<dbReference type="EMBL" id="JAAQHG020000036">
    <property type="protein sequence ID" value="KAL1583332.1"/>
    <property type="molecule type" value="Genomic_DNA"/>
</dbReference>
<dbReference type="Proteomes" id="UP000803884">
    <property type="component" value="Unassembled WGS sequence"/>
</dbReference>
<keyword evidence="2" id="KW-0479">Metal-binding</keyword>
<evidence type="ECO:0000256" key="3">
    <source>
        <dbReference type="ARBA" id="ARBA00023015"/>
    </source>
</evidence>
<keyword evidence="10" id="KW-1185">Reference proteome</keyword>
<dbReference type="CDD" id="cd00067">
    <property type="entry name" value="GAL4"/>
    <property type="match status" value="1"/>
</dbReference>
<dbReference type="SUPFAM" id="SSF57701">
    <property type="entry name" value="Zn2/Cys6 DNA-binding domain"/>
    <property type="match status" value="1"/>
</dbReference>
<reference evidence="9 10" key="1">
    <citation type="journal article" date="2020" name="Microbiol. Resour. Announc.">
        <title>Draft Genome Sequence of a Cladosporium Species Isolated from the Mesophotic Ascidian Didemnum maculosum.</title>
        <authorList>
            <person name="Gioti A."/>
            <person name="Siaperas R."/>
            <person name="Nikolaivits E."/>
            <person name="Le Goff G."/>
            <person name="Ouazzani J."/>
            <person name="Kotoulas G."/>
            <person name="Topakas E."/>
        </authorList>
    </citation>
    <scope>NUCLEOTIDE SEQUENCE [LARGE SCALE GENOMIC DNA]</scope>
    <source>
        <strain evidence="9 10">TM138-S3</strain>
    </source>
</reference>
<sequence length="713" mass="79260">MYSTWSVSESTASPSASKRRRTSDTARGRRASKATRACDACKAKKARCSGVRPCATCEEKGANCTYDTQYLRGRPPTPPSSTPGAQSGDHQVEDHAERRGISTSLDPCEHPQSLSRSSPELDATEINGQYVDRTSGLSFLQRARYRLKRHSAPDPEHLTQSDQPLTAAGDKPLLGSTLDGFASQPAILPSIPDSIQATELLDLYFEVCVATYKPLHRPTVDGWYRNVTENISLGLPITKGLGNARVSTLLSVFAVATFHRQKSRGYSDDVSSLSDSDSFFRYAIALTDTETGLPHLESAQARLLQVFYLLMTSRMNRSWFIFGNLLQIISALGMHRRDRKNILSASSSRDYIHGQCRRRTFWSAYILDKYVGVVMGRPRHFHDKDIDQEYPDRVNDDNMTPSGRMMGDNADTDDCHLDGFIWNIKLARLVGEISDGLYSIAPSSEASRVSEARVLADKLKEWQDSLPPLLKATPTNLVRGFRRQGVALRLAYKHAVVHLHRPFLLSRSNGEKDSSSISEFRQESVRLCISAARDALRSIDALAQEGPLFHAFWWTHYITFCALTVTYVWNMQRNSGLEGIDRESLMALADRCQIHLANATATNSPSRRYSIILEELRGDTIAPRPTDAQMSTHDSNPGLSQAAYAYNTSSEVVAGSHSFQAGAMSGTELTGAISDMFYDPFMDWQTSDWLDLDASAYGVIPGLSPDMQFFTEN</sequence>
<dbReference type="Gene3D" id="4.10.240.10">
    <property type="entry name" value="Zn(2)-C6 fungal-type DNA-binding domain"/>
    <property type="match status" value="1"/>
</dbReference>
<dbReference type="PANTHER" id="PTHR47540">
    <property type="entry name" value="THIAMINE REPRESSIBLE GENES REGULATORY PROTEIN THI5"/>
    <property type="match status" value="1"/>
</dbReference>
<comment type="caution">
    <text evidence="9">The sequence shown here is derived from an EMBL/GenBank/DDBJ whole genome shotgun (WGS) entry which is preliminary data.</text>
</comment>
<dbReference type="PROSITE" id="PS50048">
    <property type="entry name" value="ZN2_CY6_FUNGAL_2"/>
    <property type="match status" value="1"/>
</dbReference>
<feature type="region of interest" description="Disordered" evidence="7">
    <location>
        <begin position="68"/>
        <end position="128"/>
    </location>
</feature>
<dbReference type="CDD" id="cd12148">
    <property type="entry name" value="fungal_TF_MHR"/>
    <property type="match status" value="1"/>
</dbReference>
<dbReference type="InterPro" id="IPR036864">
    <property type="entry name" value="Zn2-C6_fun-type_DNA-bd_sf"/>
</dbReference>
<evidence type="ECO:0000256" key="1">
    <source>
        <dbReference type="ARBA" id="ARBA00004123"/>
    </source>
</evidence>
<evidence type="ECO:0000313" key="10">
    <source>
        <dbReference type="Proteomes" id="UP000803884"/>
    </source>
</evidence>
<evidence type="ECO:0000313" key="9">
    <source>
        <dbReference type="EMBL" id="KAL1583332.1"/>
    </source>
</evidence>
<evidence type="ECO:0000256" key="7">
    <source>
        <dbReference type="SAM" id="MobiDB-lite"/>
    </source>
</evidence>
<organism evidence="9 10">
    <name type="scientific">Cladosporium halotolerans</name>
    <dbReference type="NCBI Taxonomy" id="1052096"/>
    <lineage>
        <taxon>Eukaryota</taxon>
        <taxon>Fungi</taxon>
        <taxon>Dikarya</taxon>
        <taxon>Ascomycota</taxon>
        <taxon>Pezizomycotina</taxon>
        <taxon>Dothideomycetes</taxon>
        <taxon>Dothideomycetidae</taxon>
        <taxon>Cladosporiales</taxon>
        <taxon>Cladosporiaceae</taxon>
        <taxon>Cladosporium</taxon>
    </lineage>
</organism>
<dbReference type="AlphaFoldDB" id="A0AB34KE86"/>
<dbReference type="SMART" id="SM00066">
    <property type="entry name" value="GAL4"/>
    <property type="match status" value="1"/>
</dbReference>
<dbReference type="GO" id="GO:0043565">
    <property type="term" value="F:sequence-specific DNA binding"/>
    <property type="evidence" value="ECO:0007669"/>
    <property type="project" value="TreeGrafter"/>
</dbReference>
<proteinExistence type="predicted"/>
<evidence type="ECO:0000256" key="5">
    <source>
        <dbReference type="ARBA" id="ARBA00023163"/>
    </source>
</evidence>
<dbReference type="InterPro" id="IPR051711">
    <property type="entry name" value="Stress_Response_Reg"/>
</dbReference>
<feature type="domain" description="Zn(2)-C6 fungal-type" evidence="8">
    <location>
        <begin position="37"/>
        <end position="66"/>
    </location>
</feature>
<keyword evidence="3" id="KW-0805">Transcription regulation</keyword>
<dbReference type="Pfam" id="PF00172">
    <property type="entry name" value="Zn_clus"/>
    <property type="match status" value="1"/>
</dbReference>
<dbReference type="RefSeq" id="XP_069226439.1">
    <property type="nucleotide sequence ID" value="XM_069376631.1"/>
</dbReference>
<comment type="subcellular location">
    <subcellularLocation>
        <location evidence="1">Nucleus</location>
    </subcellularLocation>
</comment>
<dbReference type="SMART" id="SM00906">
    <property type="entry name" value="Fungal_trans"/>
    <property type="match status" value="1"/>
</dbReference>